<organism evidence="2 3">
    <name type="scientific">Aphanothece cf. minutissima CCALA 015</name>
    <dbReference type="NCBI Taxonomy" id="2107695"/>
    <lineage>
        <taxon>Bacteria</taxon>
        <taxon>Bacillati</taxon>
        <taxon>Cyanobacteriota</taxon>
        <taxon>Cyanophyceae</taxon>
        <taxon>Oscillatoriophycideae</taxon>
        <taxon>Chroococcales</taxon>
        <taxon>Aphanothecaceae</taxon>
        <taxon>Aphanothece</taxon>
    </lineage>
</organism>
<dbReference type="Pfam" id="PF01841">
    <property type="entry name" value="Transglut_core"/>
    <property type="match status" value="1"/>
</dbReference>
<proteinExistence type="predicted"/>
<dbReference type="GO" id="GO:0008233">
    <property type="term" value="F:peptidase activity"/>
    <property type="evidence" value="ECO:0007669"/>
    <property type="project" value="UniProtKB-KW"/>
</dbReference>
<dbReference type="InterPro" id="IPR013589">
    <property type="entry name" value="Bac_transglu_N"/>
</dbReference>
<evidence type="ECO:0000259" key="1">
    <source>
        <dbReference type="SMART" id="SM00460"/>
    </source>
</evidence>
<keyword evidence="2" id="KW-0645">Protease</keyword>
<dbReference type="EMBL" id="PVWP01000010">
    <property type="protein sequence ID" value="PSB36351.1"/>
    <property type="molecule type" value="Genomic_DNA"/>
</dbReference>
<dbReference type="InterPro" id="IPR002931">
    <property type="entry name" value="Transglutaminase-like"/>
</dbReference>
<reference evidence="2 3" key="1">
    <citation type="submission" date="2018-02" db="EMBL/GenBank/DDBJ databases">
        <authorList>
            <person name="Moore K."/>
            <person name="Momper L."/>
        </authorList>
    </citation>
    <scope>NUCLEOTIDE SEQUENCE [LARGE SCALE GENOMIC DNA]</scope>
    <source>
        <strain evidence="2 3">CCALA 015</strain>
    </source>
</reference>
<keyword evidence="3" id="KW-1185">Reference proteome</keyword>
<name>A0ABX5F6U9_9CHRO</name>
<dbReference type="PANTHER" id="PTHR33490">
    <property type="entry name" value="BLR5614 PROTEIN-RELATED"/>
    <property type="match status" value="1"/>
</dbReference>
<accession>A0ABX5F6U9</accession>
<sequence length="295" mass="32401">MRRFRILHLTTYTYTGAVQLGAHILRLRPREGHDVRIETSTLTIQPAATLRWHRDVEDNCLATASFHGTTDRLRIESSLVIQHYDRVPLDFLVEVDAVAYPFRYAPNDRPLLDAYRNAAPAQAAAPSVCSLARWVATVWQPGEAIEIYALLKRLNRSVHQLVTYRQRDEPGVQSAADTLSLGCGSCRDIAFLFMEAARVLGFAARFVSGYSFTSQRPEESGSTHAWAEVFLPGAGWKGFDPTLGALVGDTHIPVAVARRPEAIPPIAGSFRGAPLGAMEVGVWVTELQVGPAPGL</sequence>
<protein>
    <submittedName>
        <fullName evidence="2">Cysteine protease</fullName>
    </submittedName>
</protein>
<comment type="caution">
    <text evidence="2">The sequence shown here is derived from an EMBL/GenBank/DDBJ whole genome shotgun (WGS) entry which is preliminary data.</text>
</comment>
<keyword evidence="2" id="KW-0378">Hydrolase</keyword>
<dbReference type="InterPro" id="IPR038765">
    <property type="entry name" value="Papain-like_cys_pep_sf"/>
</dbReference>
<dbReference type="PANTHER" id="PTHR33490:SF1">
    <property type="entry name" value="SLL1233 PROTEIN"/>
    <property type="match status" value="1"/>
</dbReference>
<dbReference type="SUPFAM" id="SSF54001">
    <property type="entry name" value="Cysteine proteinases"/>
    <property type="match status" value="1"/>
</dbReference>
<dbReference type="GO" id="GO:0006508">
    <property type="term" value="P:proteolysis"/>
    <property type="evidence" value="ECO:0007669"/>
    <property type="project" value="UniProtKB-KW"/>
</dbReference>
<gene>
    <name evidence="2" type="ORF">C7B81_13950</name>
</gene>
<dbReference type="Proteomes" id="UP000238218">
    <property type="component" value="Unassembled WGS sequence"/>
</dbReference>
<evidence type="ECO:0000313" key="3">
    <source>
        <dbReference type="Proteomes" id="UP000238218"/>
    </source>
</evidence>
<feature type="domain" description="Transglutaminase-like" evidence="1">
    <location>
        <begin position="178"/>
        <end position="243"/>
    </location>
</feature>
<dbReference type="Gene3D" id="3.10.620.30">
    <property type="match status" value="1"/>
</dbReference>
<dbReference type="Pfam" id="PF08379">
    <property type="entry name" value="Bact_transglu_N"/>
    <property type="match status" value="1"/>
</dbReference>
<evidence type="ECO:0000313" key="2">
    <source>
        <dbReference type="EMBL" id="PSB36351.1"/>
    </source>
</evidence>
<reference evidence="2 3" key="2">
    <citation type="submission" date="2018-03" db="EMBL/GenBank/DDBJ databases">
        <title>The ancient ancestry and fast evolution of plastids.</title>
        <authorList>
            <person name="Moore K.R."/>
            <person name="Magnabosco C."/>
            <person name="Momper L."/>
            <person name="Gold D.A."/>
            <person name="Bosak T."/>
            <person name="Fournier G.P."/>
        </authorList>
    </citation>
    <scope>NUCLEOTIDE SEQUENCE [LARGE SCALE GENOMIC DNA]</scope>
    <source>
        <strain evidence="2 3">CCALA 015</strain>
    </source>
</reference>
<dbReference type="SMART" id="SM00460">
    <property type="entry name" value="TGc"/>
    <property type="match status" value="1"/>
</dbReference>